<dbReference type="PROSITE" id="PS01133">
    <property type="entry name" value="UPF0017"/>
    <property type="match status" value="1"/>
</dbReference>
<evidence type="ECO:0000259" key="9">
    <source>
        <dbReference type="Pfam" id="PF00561"/>
    </source>
</evidence>
<keyword evidence="7" id="KW-1133">Transmembrane helix</keyword>
<dbReference type="Gene3D" id="3.40.50.1820">
    <property type="entry name" value="alpha/beta hydrolase"/>
    <property type="match status" value="1"/>
</dbReference>
<comment type="subcellular location">
    <subcellularLocation>
        <location evidence="1">Membrane</location>
        <topology evidence="1">Single-pass type II membrane protein</topology>
    </subcellularLocation>
</comment>
<name>A0ABM0IX95_ECHTE</name>
<dbReference type="InterPro" id="IPR000073">
    <property type="entry name" value="AB_hydrolase_1"/>
</dbReference>
<keyword evidence="10" id="KW-1185">Reference proteome</keyword>
<keyword evidence="8" id="KW-0472">Membrane</keyword>
<feature type="domain" description="AB hydrolase-1" evidence="9">
    <location>
        <begin position="127"/>
        <end position="383"/>
    </location>
</feature>
<reference evidence="11" key="1">
    <citation type="submission" date="2025-08" db="UniProtKB">
        <authorList>
            <consortium name="RefSeq"/>
        </authorList>
    </citation>
    <scope>IDENTIFICATION</scope>
</reference>
<keyword evidence="4" id="KW-0812">Transmembrane</keyword>
<dbReference type="InterPro" id="IPR012020">
    <property type="entry name" value="ABHD4"/>
</dbReference>
<dbReference type="InterPro" id="IPR029058">
    <property type="entry name" value="AB_hydrolase_fold"/>
</dbReference>
<evidence type="ECO:0000256" key="1">
    <source>
        <dbReference type="ARBA" id="ARBA00004606"/>
    </source>
</evidence>
<dbReference type="SUPFAM" id="SSF53474">
    <property type="entry name" value="alpha/beta-Hydrolases"/>
    <property type="match status" value="1"/>
</dbReference>
<dbReference type="RefSeq" id="XP_004709929.1">
    <property type="nucleotide sequence ID" value="XM_004709872.3"/>
</dbReference>
<dbReference type="PIRSF" id="PIRSF005211">
    <property type="entry name" value="Ab_hydro_YheT"/>
    <property type="match status" value="1"/>
</dbReference>
<gene>
    <name evidence="11" type="primary">ABHD2</name>
</gene>
<evidence type="ECO:0000313" key="11">
    <source>
        <dbReference type="RefSeq" id="XP_004709929.1"/>
    </source>
</evidence>
<keyword evidence="6" id="KW-0735">Signal-anchor</keyword>
<dbReference type="PANTHER" id="PTHR10794:SF45">
    <property type="entry name" value="MONOACYLGLYCEROL LIPASE ABHD2"/>
    <property type="match status" value="1"/>
</dbReference>
<evidence type="ECO:0000256" key="8">
    <source>
        <dbReference type="ARBA" id="ARBA00023136"/>
    </source>
</evidence>
<keyword evidence="3" id="KW-0719">Serine esterase</keyword>
<sequence>MNAMPETPELPAVFDGVKLAAVAAVLYVIVRCLNLKSPTAPPELYFQDSGLSRFLLKSCPLLTKEYIPPLIWGKSGHIQTALYGKMGRVSSPHPYGQRKFITMIDGATSTFDLFEPLAEHCIGDDITMVICPGIANHSEKQYIRTFVDYAQKNGYRCAVLNHLGALPNIELTSPRMFTYGCTWEFGAMVSYIRKMYPLTQLVVVGFSLGGNIVCKYLGETQANQERVLCCVSVCQGYSALRAQETFMQWDHCRRFYNFLMADNMKKIILSHRQALFGDRVKKPQFLEDTDLSRLYTATSLMQIDDNVMRKFHGYNSLKEYYEEESCMRYLHRIYVPLMLVNAADDPLVHESLLTIPKSLSEKRENVMFVLPLHGGHLGFFEGAVLFPEPLTWMDKLVVQYADAICQWEQNKLQCSDTEQVEADLE</sequence>
<evidence type="ECO:0000256" key="3">
    <source>
        <dbReference type="ARBA" id="ARBA00022487"/>
    </source>
</evidence>
<evidence type="ECO:0000256" key="5">
    <source>
        <dbReference type="ARBA" id="ARBA00022801"/>
    </source>
</evidence>
<dbReference type="GeneID" id="101649626"/>
<evidence type="ECO:0000256" key="2">
    <source>
        <dbReference type="ARBA" id="ARBA00010884"/>
    </source>
</evidence>
<evidence type="ECO:0000256" key="6">
    <source>
        <dbReference type="ARBA" id="ARBA00022968"/>
    </source>
</evidence>
<evidence type="ECO:0000256" key="4">
    <source>
        <dbReference type="ARBA" id="ARBA00022692"/>
    </source>
</evidence>
<dbReference type="InterPro" id="IPR000952">
    <property type="entry name" value="AB_hydrolase_4_CS"/>
</dbReference>
<dbReference type="Proteomes" id="UP000694863">
    <property type="component" value="Unplaced"/>
</dbReference>
<dbReference type="Pfam" id="PF00561">
    <property type="entry name" value="Abhydrolase_1"/>
    <property type="match status" value="1"/>
</dbReference>
<organism evidence="10 11">
    <name type="scientific">Echinops telfairi</name>
    <name type="common">Lesser hedgehog tenrec</name>
    <dbReference type="NCBI Taxonomy" id="9371"/>
    <lineage>
        <taxon>Eukaryota</taxon>
        <taxon>Metazoa</taxon>
        <taxon>Chordata</taxon>
        <taxon>Craniata</taxon>
        <taxon>Vertebrata</taxon>
        <taxon>Euteleostomi</taxon>
        <taxon>Mammalia</taxon>
        <taxon>Eutheria</taxon>
        <taxon>Afrotheria</taxon>
        <taxon>Tenrecidae</taxon>
        <taxon>Tenrecinae</taxon>
        <taxon>Echinops</taxon>
    </lineage>
</organism>
<dbReference type="InterPro" id="IPR050960">
    <property type="entry name" value="AB_hydrolase_4_sf"/>
</dbReference>
<protein>
    <submittedName>
        <fullName evidence="11">Monoacylglycerol lipase ABHD2</fullName>
    </submittedName>
</protein>
<accession>A0ABM0IX95</accession>
<keyword evidence="5" id="KW-0378">Hydrolase</keyword>
<dbReference type="PANTHER" id="PTHR10794">
    <property type="entry name" value="ABHYDROLASE DOMAIN-CONTAINING PROTEIN"/>
    <property type="match status" value="1"/>
</dbReference>
<evidence type="ECO:0000256" key="7">
    <source>
        <dbReference type="ARBA" id="ARBA00022989"/>
    </source>
</evidence>
<proteinExistence type="inferred from homology"/>
<evidence type="ECO:0000313" key="10">
    <source>
        <dbReference type="Proteomes" id="UP000694863"/>
    </source>
</evidence>
<comment type="similarity">
    <text evidence="2">Belongs to the AB hydrolase superfamily. AB hydrolase 4 family.</text>
</comment>